<dbReference type="Proteomes" id="UP000011864">
    <property type="component" value="Chromosome"/>
</dbReference>
<accession>K7APQ5</accession>
<dbReference type="PATRIC" id="fig|1129794.4.peg.1753"/>
<keyword evidence="2" id="KW-1185">Reference proteome</keyword>
<evidence type="ECO:0000313" key="1">
    <source>
        <dbReference type="EMBL" id="AGH43877.1"/>
    </source>
</evidence>
<name>K7APQ5_9ALTE</name>
<dbReference type="KEGG" id="gps:C427_1768"/>
<dbReference type="EMBL" id="CP003837">
    <property type="protein sequence ID" value="AGH43877.1"/>
    <property type="molecule type" value="Genomic_DNA"/>
</dbReference>
<sequence>MLTDKKKASVGSLISQINLVIQDMNESLNEDHMAPNL</sequence>
<reference evidence="1 2" key="1">
    <citation type="journal article" date="2013" name="Genome Announc.">
        <title>Complete Genome Sequence of Glaciecola psychrophila Strain 170T.</title>
        <authorList>
            <person name="Yin J."/>
            <person name="Chen J."/>
            <person name="Liu G."/>
            <person name="Yu Y."/>
            <person name="Song L."/>
            <person name="Wang X."/>
            <person name="Qu X."/>
        </authorList>
    </citation>
    <scope>NUCLEOTIDE SEQUENCE [LARGE SCALE GENOMIC DNA]</scope>
    <source>
        <strain evidence="1 2">170</strain>
    </source>
</reference>
<gene>
    <name evidence="1" type="ORF">C427_1768</name>
</gene>
<protein>
    <submittedName>
        <fullName evidence="1">Uncharacterized protein</fullName>
    </submittedName>
</protein>
<organism evidence="1 2">
    <name type="scientific">Paraglaciecola psychrophila 170</name>
    <dbReference type="NCBI Taxonomy" id="1129794"/>
    <lineage>
        <taxon>Bacteria</taxon>
        <taxon>Pseudomonadati</taxon>
        <taxon>Pseudomonadota</taxon>
        <taxon>Gammaproteobacteria</taxon>
        <taxon>Alteromonadales</taxon>
        <taxon>Alteromonadaceae</taxon>
        <taxon>Paraglaciecola</taxon>
    </lineage>
</organism>
<dbReference type="HOGENOM" id="CLU_3346928_0_0_6"/>
<evidence type="ECO:0000313" key="2">
    <source>
        <dbReference type="Proteomes" id="UP000011864"/>
    </source>
</evidence>
<proteinExistence type="predicted"/>
<dbReference type="AlphaFoldDB" id="K7APQ5"/>